<evidence type="ECO:0000313" key="1">
    <source>
        <dbReference type="EMBL" id="KIO02284.1"/>
    </source>
</evidence>
<dbReference type="EMBL" id="KN831982">
    <property type="protein sequence ID" value="KIO02284.1"/>
    <property type="molecule type" value="Genomic_DNA"/>
</dbReference>
<gene>
    <name evidence="1" type="ORF">M404DRAFT_657254</name>
</gene>
<accession>A0A0C3P4T6</accession>
<proteinExistence type="predicted"/>
<evidence type="ECO:0000313" key="2">
    <source>
        <dbReference type="Proteomes" id="UP000054217"/>
    </source>
</evidence>
<organism evidence="1 2">
    <name type="scientific">Pisolithus tinctorius Marx 270</name>
    <dbReference type="NCBI Taxonomy" id="870435"/>
    <lineage>
        <taxon>Eukaryota</taxon>
        <taxon>Fungi</taxon>
        <taxon>Dikarya</taxon>
        <taxon>Basidiomycota</taxon>
        <taxon>Agaricomycotina</taxon>
        <taxon>Agaricomycetes</taxon>
        <taxon>Agaricomycetidae</taxon>
        <taxon>Boletales</taxon>
        <taxon>Sclerodermatineae</taxon>
        <taxon>Pisolithaceae</taxon>
        <taxon>Pisolithus</taxon>
    </lineage>
</organism>
<dbReference type="AlphaFoldDB" id="A0A0C3P4T6"/>
<protein>
    <submittedName>
        <fullName evidence="1">Uncharacterized protein</fullName>
    </submittedName>
</protein>
<sequence length="51" mass="5791">MKHAKRLACHVMADKLIHTSAKLARPHTWQVTVPNIPSEQVWALRYGVATK</sequence>
<dbReference type="HOGENOM" id="CLU_3107374_0_0_1"/>
<dbReference type="Proteomes" id="UP000054217">
    <property type="component" value="Unassembled WGS sequence"/>
</dbReference>
<reference evidence="2" key="2">
    <citation type="submission" date="2015-01" db="EMBL/GenBank/DDBJ databases">
        <title>Evolutionary Origins and Diversification of the Mycorrhizal Mutualists.</title>
        <authorList>
            <consortium name="DOE Joint Genome Institute"/>
            <consortium name="Mycorrhizal Genomics Consortium"/>
            <person name="Kohler A."/>
            <person name="Kuo A."/>
            <person name="Nagy L.G."/>
            <person name="Floudas D."/>
            <person name="Copeland A."/>
            <person name="Barry K.W."/>
            <person name="Cichocki N."/>
            <person name="Veneault-Fourrey C."/>
            <person name="LaButti K."/>
            <person name="Lindquist E.A."/>
            <person name="Lipzen A."/>
            <person name="Lundell T."/>
            <person name="Morin E."/>
            <person name="Murat C."/>
            <person name="Riley R."/>
            <person name="Ohm R."/>
            <person name="Sun H."/>
            <person name="Tunlid A."/>
            <person name="Henrissat B."/>
            <person name="Grigoriev I.V."/>
            <person name="Hibbett D.S."/>
            <person name="Martin F."/>
        </authorList>
    </citation>
    <scope>NUCLEOTIDE SEQUENCE [LARGE SCALE GENOMIC DNA]</scope>
    <source>
        <strain evidence="2">Marx 270</strain>
    </source>
</reference>
<keyword evidence="2" id="KW-1185">Reference proteome</keyword>
<name>A0A0C3P4T6_PISTI</name>
<reference evidence="1 2" key="1">
    <citation type="submission" date="2014-04" db="EMBL/GenBank/DDBJ databases">
        <authorList>
            <consortium name="DOE Joint Genome Institute"/>
            <person name="Kuo A."/>
            <person name="Kohler A."/>
            <person name="Costa M.D."/>
            <person name="Nagy L.G."/>
            <person name="Floudas D."/>
            <person name="Copeland A."/>
            <person name="Barry K.W."/>
            <person name="Cichocki N."/>
            <person name="Veneault-Fourrey C."/>
            <person name="LaButti K."/>
            <person name="Lindquist E.A."/>
            <person name="Lipzen A."/>
            <person name="Lundell T."/>
            <person name="Morin E."/>
            <person name="Murat C."/>
            <person name="Sun H."/>
            <person name="Tunlid A."/>
            <person name="Henrissat B."/>
            <person name="Grigoriev I.V."/>
            <person name="Hibbett D.S."/>
            <person name="Martin F."/>
            <person name="Nordberg H.P."/>
            <person name="Cantor M.N."/>
            <person name="Hua S.X."/>
        </authorList>
    </citation>
    <scope>NUCLEOTIDE SEQUENCE [LARGE SCALE GENOMIC DNA]</scope>
    <source>
        <strain evidence="1 2">Marx 270</strain>
    </source>
</reference>
<dbReference type="InParanoid" id="A0A0C3P4T6"/>